<organism evidence="1 2">
    <name type="scientific">Blautia fusiformis</name>
    <dbReference type="NCBI Taxonomy" id="2881264"/>
    <lineage>
        <taxon>Bacteria</taxon>
        <taxon>Bacillati</taxon>
        <taxon>Bacillota</taxon>
        <taxon>Clostridia</taxon>
        <taxon>Lachnospirales</taxon>
        <taxon>Lachnospiraceae</taxon>
        <taxon>Blautia</taxon>
    </lineage>
</organism>
<dbReference type="GO" id="GO:0016301">
    <property type="term" value="F:kinase activity"/>
    <property type="evidence" value="ECO:0007669"/>
    <property type="project" value="UniProtKB-KW"/>
</dbReference>
<dbReference type="EMBL" id="JAJEQQ010000022">
    <property type="protein sequence ID" value="MCC2228673.1"/>
    <property type="molecule type" value="Genomic_DNA"/>
</dbReference>
<keyword evidence="2" id="KW-1185">Reference proteome</keyword>
<accession>A0AAW4W9G1</accession>
<protein>
    <submittedName>
        <fullName evidence="1">Kinase</fullName>
    </submittedName>
</protein>
<proteinExistence type="predicted"/>
<dbReference type="RefSeq" id="WP_059086658.1">
    <property type="nucleotide sequence ID" value="NZ_JAJEQQ010000022.1"/>
</dbReference>
<name>A0AAW4W9G1_9FIRM</name>
<dbReference type="Proteomes" id="UP001198612">
    <property type="component" value="Unassembled WGS sequence"/>
</dbReference>
<comment type="caution">
    <text evidence="1">The sequence shown here is derived from an EMBL/GenBank/DDBJ whole genome shotgun (WGS) entry which is preliminary data.</text>
</comment>
<dbReference type="AlphaFoldDB" id="A0AAW4W9G1"/>
<sequence>MRLQKVQEALNTKKIPFEYTEEDGCGSIDFMFRGLKFHVWEYEDSVWGAETNVFAAGRSEDVEGDYEEIISREILSWPDMITPN</sequence>
<gene>
    <name evidence="1" type="ORF">LKD40_12805</name>
</gene>
<keyword evidence="1" id="KW-0808">Transferase</keyword>
<keyword evidence="1" id="KW-0418">Kinase</keyword>
<evidence type="ECO:0000313" key="1">
    <source>
        <dbReference type="EMBL" id="MCC2228673.1"/>
    </source>
</evidence>
<reference evidence="1 2" key="1">
    <citation type="submission" date="2021-10" db="EMBL/GenBank/DDBJ databases">
        <title>Anaerobic single-cell dispensing facilitates the cultivation of human gut bacteria.</title>
        <authorList>
            <person name="Afrizal A."/>
        </authorList>
    </citation>
    <scope>NUCLEOTIDE SEQUENCE [LARGE SCALE GENOMIC DNA]</scope>
    <source>
        <strain evidence="1 2">CLA-AA-H217</strain>
    </source>
</reference>
<evidence type="ECO:0000313" key="2">
    <source>
        <dbReference type="Proteomes" id="UP001198612"/>
    </source>
</evidence>